<dbReference type="Pfam" id="PF03704">
    <property type="entry name" value="BTAD"/>
    <property type="match status" value="1"/>
</dbReference>
<comment type="caution">
    <text evidence="5">The sequence shown here is derived from an EMBL/GenBank/DDBJ whole genome shotgun (WGS) entry which is preliminary data.</text>
</comment>
<dbReference type="PANTHER" id="PTHR16305:SF28">
    <property type="entry name" value="GUANYLATE CYCLASE DOMAIN-CONTAINING PROTEIN"/>
    <property type="match status" value="1"/>
</dbReference>
<evidence type="ECO:0000259" key="4">
    <source>
        <dbReference type="SMART" id="SM01043"/>
    </source>
</evidence>
<evidence type="ECO:0000313" key="6">
    <source>
        <dbReference type="Proteomes" id="UP000070456"/>
    </source>
</evidence>
<protein>
    <recommendedName>
        <fullName evidence="4">Bacterial transcriptional activator domain-containing protein</fullName>
    </recommendedName>
</protein>
<reference evidence="5 6" key="1">
    <citation type="submission" date="2015-12" db="EMBL/GenBank/DDBJ databases">
        <title>Draft genome sequence of the thermoanaerobe Thermotalea metallivorans, an isolate from the runoff channel of the Great Artesian Basin, Australia.</title>
        <authorList>
            <person name="Patel B.K."/>
        </authorList>
    </citation>
    <scope>NUCLEOTIDE SEQUENCE [LARGE SCALE GENOMIC DNA]</scope>
    <source>
        <strain evidence="5 6">B2-1</strain>
    </source>
</reference>
<dbReference type="SUPFAM" id="SSF52540">
    <property type="entry name" value="P-loop containing nucleoside triphosphate hydrolases"/>
    <property type="match status" value="1"/>
</dbReference>
<proteinExistence type="predicted"/>
<dbReference type="GO" id="GO:0005524">
    <property type="term" value="F:ATP binding"/>
    <property type="evidence" value="ECO:0007669"/>
    <property type="project" value="UniProtKB-KW"/>
</dbReference>
<keyword evidence="1" id="KW-0547">Nucleotide-binding</keyword>
<evidence type="ECO:0000256" key="1">
    <source>
        <dbReference type="ARBA" id="ARBA00022741"/>
    </source>
</evidence>
<dbReference type="PATRIC" id="fig|520762.4.peg.1796"/>
<dbReference type="InterPro" id="IPR036388">
    <property type="entry name" value="WH-like_DNA-bd_sf"/>
</dbReference>
<dbReference type="InterPro" id="IPR041664">
    <property type="entry name" value="AAA_16"/>
</dbReference>
<dbReference type="SMART" id="SM01043">
    <property type="entry name" value="BTAD"/>
    <property type="match status" value="1"/>
</dbReference>
<dbReference type="GO" id="GO:0005737">
    <property type="term" value="C:cytoplasm"/>
    <property type="evidence" value="ECO:0007669"/>
    <property type="project" value="TreeGrafter"/>
</dbReference>
<dbReference type="STRING" id="520762.AN619_16200"/>
<dbReference type="RefSeq" id="WP_068556211.1">
    <property type="nucleotide sequence ID" value="NZ_LOEE01000032.1"/>
</dbReference>
<dbReference type="EMBL" id="LOEE01000032">
    <property type="protein sequence ID" value="KXG75624.1"/>
    <property type="molecule type" value="Genomic_DNA"/>
</dbReference>
<dbReference type="Pfam" id="PF13424">
    <property type="entry name" value="TPR_12"/>
    <property type="match status" value="1"/>
</dbReference>
<dbReference type="Gene3D" id="1.25.40.10">
    <property type="entry name" value="Tetratricopeptide repeat domain"/>
    <property type="match status" value="3"/>
</dbReference>
<evidence type="ECO:0000313" key="5">
    <source>
        <dbReference type="EMBL" id="KXG75624.1"/>
    </source>
</evidence>
<dbReference type="InterPro" id="IPR019734">
    <property type="entry name" value="TPR_rpt"/>
</dbReference>
<accession>A0A140L4Z9</accession>
<dbReference type="InterPro" id="IPR027417">
    <property type="entry name" value="P-loop_NTPase"/>
</dbReference>
<dbReference type="AlphaFoldDB" id="A0A140L4Z9"/>
<dbReference type="InterPro" id="IPR005158">
    <property type="entry name" value="BTAD"/>
</dbReference>
<dbReference type="SMART" id="SM00028">
    <property type="entry name" value="TPR"/>
    <property type="match status" value="5"/>
</dbReference>
<dbReference type="Gene3D" id="1.10.10.10">
    <property type="entry name" value="Winged helix-like DNA-binding domain superfamily/Winged helix DNA-binding domain"/>
    <property type="match status" value="1"/>
</dbReference>
<dbReference type="OrthoDB" id="190810at2"/>
<gene>
    <name evidence="5" type="ORF">AN619_16200</name>
</gene>
<keyword evidence="2" id="KW-0067">ATP-binding</keyword>
<name>A0A140L4Z9_9FIRM</name>
<keyword evidence="3" id="KW-0175">Coiled coil</keyword>
<feature type="coiled-coil region" evidence="3">
    <location>
        <begin position="681"/>
        <end position="711"/>
    </location>
</feature>
<dbReference type="Proteomes" id="UP000070456">
    <property type="component" value="Unassembled WGS sequence"/>
</dbReference>
<dbReference type="InterPro" id="IPR011990">
    <property type="entry name" value="TPR-like_helical_dom_sf"/>
</dbReference>
<dbReference type="Gene3D" id="3.40.50.300">
    <property type="entry name" value="P-loop containing nucleotide triphosphate hydrolases"/>
    <property type="match status" value="1"/>
</dbReference>
<dbReference type="PANTHER" id="PTHR16305">
    <property type="entry name" value="TESTICULAR SOLUBLE ADENYLYL CYCLASE"/>
    <property type="match status" value="1"/>
</dbReference>
<dbReference type="GO" id="GO:0004016">
    <property type="term" value="F:adenylate cyclase activity"/>
    <property type="evidence" value="ECO:0007669"/>
    <property type="project" value="TreeGrafter"/>
</dbReference>
<evidence type="ECO:0000256" key="3">
    <source>
        <dbReference type="SAM" id="Coils"/>
    </source>
</evidence>
<keyword evidence="6" id="KW-1185">Reference proteome</keyword>
<feature type="domain" description="Bacterial transcriptional activator" evidence="4">
    <location>
        <begin position="97"/>
        <end position="229"/>
    </location>
</feature>
<evidence type="ECO:0000256" key="2">
    <source>
        <dbReference type="ARBA" id="ARBA00022840"/>
    </source>
</evidence>
<organism evidence="5 6">
    <name type="scientific">Thermotalea metallivorans</name>
    <dbReference type="NCBI Taxonomy" id="520762"/>
    <lineage>
        <taxon>Bacteria</taxon>
        <taxon>Bacillati</taxon>
        <taxon>Bacillota</taxon>
        <taxon>Clostridia</taxon>
        <taxon>Peptostreptococcales</taxon>
        <taxon>Thermotaleaceae</taxon>
        <taxon>Thermotalea</taxon>
    </lineage>
</organism>
<sequence length="1020" mass="120043">MDIIQVKMLQAPAVFKNDEQIIFPFRKAEALFYYLIVNGQATRDELVDLLWGEVEEETAKKNLRHAMYKIRKAFDMDIIISPQKSTVMVNPDIKIETDLQRFFNDQEEGIAAYGGEFLQGFLVKEGEKFEEWMFRNREYYRDLYISKLYEKVNGCRERGENRKVEHYAKLLMDTDPFDERAYRILIESYGREGAYHKAVELYHRLTEVLDRELGITPDAETKKVYEETLTKRGKEEKGSGRWKANVFFYGRHKELKFLEEQYMDFVQNQGAKSILIMGEAGIGKTKLKEKFLENVDNQHVYILQANCYQAEEGYPLKPWNQILADLGEIIRRERIEIPQLWKNIVLHLFPIFDVEGATASHNPVEGIDRVKYQVAEEAVLEIFRKVAGKRKVLLIFEDLQWMDTMSIGLLSFLLRHQDTKQILLIGTCRNGYGKKIEPFLTTMIKDQRMEKVVLSRFTREEVEEFIEQALPHYVITREMKNRIYRETEGNAFFLMELLNTMKEKGTIGEISGKAQDILKSRIIDISEEGMKLLNIASLFFDKVTLDMIHTISGKDELELLDILEELQNRYILKEVDHGEEISFEFTHHKLREFIYGLQSPARRKILHNRIGKILEKSLRNDYRDKYVYSKLIYHFSNGGNKLAALKYRIKNLDDYSDFSHELFPILYDEEMDEEKYACLNQEESIKYLKDLEEELKEVKRTEKEKEEITRLEIAFYHTKGRYCIQEGEYHFGVEAIQKMIESAEKIGDFVYMLKGYRQMIYYGIQIHHTDLMQEYLSKGLKLAQRHHHQKEMGILLRLQGLQKLMVGRYEEAEETLKQSIHIFEALSKQEDRYALNIAAAYNYIGEIRRHNMKFSSALHYYDKAMHICDEKKVFRGITLFNTNAGQAAFDMGDYHRAKSYFTKAIETYRQVDTLLGRSTAEGYMALLLIREGKYQEALDYLKSAEAYAKKLQSPYELGLIYRVKAEIKIQMEANDEVRRVFQEYLPLPPKAYCDKGIELLCGVKGCYEVDILKALRRDKD</sequence>
<dbReference type="Pfam" id="PF13191">
    <property type="entry name" value="AAA_16"/>
    <property type="match status" value="1"/>
</dbReference>
<dbReference type="SUPFAM" id="SSF48452">
    <property type="entry name" value="TPR-like"/>
    <property type="match status" value="3"/>
</dbReference>